<dbReference type="GO" id="GO:0016887">
    <property type="term" value="F:ATP hydrolysis activity"/>
    <property type="evidence" value="ECO:0007669"/>
    <property type="project" value="InterPro"/>
</dbReference>
<keyword evidence="2" id="KW-0547">Nucleotide-binding</keyword>
<feature type="domain" description="ABC transporter" evidence="4">
    <location>
        <begin position="5"/>
        <end position="220"/>
    </location>
</feature>
<evidence type="ECO:0000259" key="4">
    <source>
        <dbReference type="PROSITE" id="PS50893"/>
    </source>
</evidence>
<keyword evidence="3 5" id="KW-0067">ATP-binding</keyword>
<dbReference type="SMART" id="SM00382">
    <property type="entry name" value="AAA"/>
    <property type="match status" value="1"/>
</dbReference>
<proteinExistence type="predicted"/>
<dbReference type="InterPro" id="IPR027417">
    <property type="entry name" value="P-loop_NTPase"/>
</dbReference>
<dbReference type="AlphaFoldDB" id="A0A9D1UT17"/>
<dbReference type="EMBL" id="DXGD01000261">
    <property type="protein sequence ID" value="HIW99883.1"/>
    <property type="molecule type" value="Genomic_DNA"/>
</dbReference>
<comment type="caution">
    <text evidence="5">The sequence shown here is derived from an EMBL/GenBank/DDBJ whole genome shotgun (WGS) entry which is preliminary data.</text>
</comment>
<reference evidence="5" key="1">
    <citation type="journal article" date="2021" name="PeerJ">
        <title>Extensive microbial diversity within the chicken gut microbiome revealed by metagenomics and culture.</title>
        <authorList>
            <person name="Gilroy R."/>
            <person name="Ravi A."/>
            <person name="Getino M."/>
            <person name="Pursley I."/>
            <person name="Horton D.L."/>
            <person name="Alikhan N.F."/>
            <person name="Baker D."/>
            <person name="Gharbi K."/>
            <person name="Hall N."/>
            <person name="Watson M."/>
            <person name="Adriaenssens E.M."/>
            <person name="Foster-Nyarko E."/>
            <person name="Jarju S."/>
            <person name="Secka A."/>
            <person name="Antonio M."/>
            <person name="Oren A."/>
            <person name="Chaudhuri R.R."/>
            <person name="La Ragione R."/>
            <person name="Hildebrand F."/>
            <person name="Pallen M.J."/>
        </authorList>
    </citation>
    <scope>NUCLEOTIDE SEQUENCE</scope>
    <source>
        <strain evidence="5">ChiHejej3B27-3195</strain>
    </source>
</reference>
<dbReference type="Gene3D" id="3.40.50.300">
    <property type="entry name" value="P-loop containing nucleotide triphosphate hydrolases"/>
    <property type="match status" value="1"/>
</dbReference>
<evidence type="ECO:0000256" key="2">
    <source>
        <dbReference type="ARBA" id="ARBA00022741"/>
    </source>
</evidence>
<evidence type="ECO:0000313" key="5">
    <source>
        <dbReference type="EMBL" id="HIW99883.1"/>
    </source>
</evidence>
<accession>A0A9D1UT17</accession>
<keyword evidence="1" id="KW-0813">Transport</keyword>
<evidence type="ECO:0000256" key="3">
    <source>
        <dbReference type="ARBA" id="ARBA00022840"/>
    </source>
</evidence>
<dbReference type="Proteomes" id="UP000824151">
    <property type="component" value="Unassembled WGS sequence"/>
</dbReference>
<reference evidence="5" key="2">
    <citation type="submission" date="2021-04" db="EMBL/GenBank/DDBJ databases">
        <authorList>
            <person name="Gilroy R."/>
        </authorList>
    </citation>
    <scope>NUCLEOTIDE SEQUENCE</scope>
    <source>
        <strain evidence="5">ChiHejej3B27-3195</strain>
    </source>
</reference>
<dbReference type="PROSITE" id="PS00211">
    <property type="entry name" value="ABC_TRANSPORTER_1"/>
    <property type="match status" value="1"/>
</dbReference>
<dbReference type="PROSITE" id="PS50893">
    <property type="entry name" value="ABC_TRANSPORTER_2"/>
    <property type="match status" value="1"/>
</dbReference>
<evidence type="ECO:0000256" key="1">
    <source>
        <dbReference type="ARBA" id="ARBA00022448"/>
    </source>
</evidence>
<dbReference type="Pfam" id="PF00005">
    <property type="entry name" value="ABC_tran"/>
    <property type="match status" value="1"/>
</dbReference>
<dbReference type="InterPro" id="IPR051782">
    <property type="entry name" value="ABC_Transporter_VariousFunc"/>
</dbReference>
<dbReference type="PANTHER" id="PTHR42939:SF1">
    <property type="entry name" value="ABC TRANSPORTER ATP-BINDING PROTEIN ALBC-RELATED"/>
    <property type="match status" value="1"/>
</dbReference>
<dbReference type="InterPro" id="IPR003439">
    <property type="entry name" value="ABC_transporter-like_ATP-bd"/>
</dbReference>
<gene>
    <name evidence="5" type="ORF">H9871_07035</name>
</gene>
<sequence>MTNVITLSEVSKAYKGVSLYENATATFPAGQITALAGPNGSGKSVLLRMMCGFVRPDAGTVTIDESYMSPGRDFPEKFGIIIDRPAFLSQLNGFENLQELATIRGIIAPDEIRQTMRRLGLDPENRTRVARYSLGMKQKLAIVQAVMEDQEVLVLDEPFNALDRAAVENVRALLVEHRRSGGTVIFTSHNYDDITLLAEEIYHVEGGGLTRESGTAALLR</sequence>
<name>A0A9D1UT17_9MICC</name>
<dbReference type="InterPro" id="IPR017871">
    <property type="entry name" value="ABC_transporter-like_CS"/>
</dbReference>
<evidence type="ECO:0000313" key="6">
    <source>
        <dbReference type="Proteomes" id="UP000824151"/>
    </source>
</evidence>
<dbReference type="SUPFAM" id="SSF52540">
    <property type="entry name" value="P-loop containing nucleoside triphosphate hydrolases"/>
    <property type="match status" value="1"/>
</dbReference>
<dbReference type="InterPro" id="IPR003593">
    <property type="entry name" value="AAA+_ATPase"/>
</dbReference>
<dbReference type="GO" id="GO:0005524">
    <property type="term" value="F:ATP binding"/>
    <property type="evidence" value="ECO:0007669"/>
    <property type="project" value="UniProtKB-KW"/>
</dbReference>
<protein>
    <submittedName>
        <fullName evidence="5">ABC transporter ATP-binding protein</fullName>
    </submittedName>
</protein>
<dbReference type="PANTHER" id="PTHR42939">
    <property type="entry name" value="ABC TRANSPORTER ATP-BINDING PROTEIN ALBC-RELATED"/>
    <property type="match status" value="1"/>
</dbReference>
<organism evidence="5 6">
    <name type="scientific">Candidatus Nesterenkonia stercoripullorum</name>
    <dbReference type="NCBI Taxonomy" id="2838701"/>
    <lineage>
        <taxon>Bacteria</taxon>
        <taxon>Bacillati</taxon>
        <taxon>Actinomycetota</taxon>
        <taxon>Actinomycetes</taxon>
        <taxon>Micrococcales</taxon>
        <taxon>Micrococcaceae</taxon>
        <taxon>Nesterenkonia</taxon>
    </lineage>
</organism>